<keyword evidence="4" id="KW-0540">Nuclease</keyword>
<reference evidence="4" key="1">
    <citation type="submission" date="2016-01" db="EMBL/GenBank/DDBJ databases">
        <title>Genome sequencing of Roseivirga ehrenbergii KMM 6017.</title>
        <authorList>
            <person name="Selvaratnam C."/>
            <person name="Thevarajoo S."/>
            <person name="Goh K.M."/>
            <person name="Ee R."/>
            <person name="Chan K.-G."/>
            <person name="Chong C.S."/>
        </authorList>
    </citation>
    <scope>NUCLEOTIDE SEQUENCE [LARGE SCALE GENOMIC DNA]</scope>
    <source>
        <strain evidence="4">KMM 6017</strain>
    </source>
</reference>
<organism evidence="4 5">
    <name type="scientific">Roseivirga ehrenbergii (strain DSM 102268 / JCM 13514 / KCTC 12282 / NCIMB 14502 / KMM 6017)</name>
    <dbReference type="NCBI Taxonomy" id="279360"/>
    <lineage>
        <taxon>Bacteria</taxon>
        <taxon>Pseudomonadati</taxon>
        <taxon>Bacteroidota</taxon>
        <taxon>Cytophagia</taxon>
        <taxon>Cytophagales</taxon>
        <taxon>Roseivirgaceae</taxon>
        <taxon>Roseivirga</taxon>
    </lineage>
</organism>
<proteinExistence type="predicted"/>
<keyword evidence="4" id="KW-0378">Hydrolase</keyword>
<dbReference type="InterPro" id="IPR027417">
    <property type="entry name" value="P-loop_NTPase"/>
</dbReference>
<dbReference type="EMBL" id="LQZQ01000051">
    <property type="protein sequence ID" value="KYG71406.1"/>
    <property type="molecule type" value="Genomic_DNA"/>
</dbReference>
<evidence type="ECO:0000313" key="4">
    <source>
        <dbReference type="EMBL" id="KYG71406.1"/>
    </source>
</evidence>
<evidence type="ECO:0000313" key="5">
    <source>
        <dbReference type="Proteomes" id="UP000075583"/>
    </source>
</evidence>
<protein>
    <submittedName>
        <fullName evidence="4">ATP-dependent endonuclease</fullName>
    </submittedName>
</protein>
<dbReference type="Gene3D" id="3.40.50.300">
    <property type="entry name" value="P-loop containing nucleotide triphosphate hydrolases"/>
    <property type="match status" value="3"/>
</dbReference>
<dbReference type="GO" id="GO:0003678">
    <property type="term" value="F:DNA helicase activity"/>
    <property type="evidence" value="ECO:0007669"/>
    <property type="project" value="UniProtKB-ARBA"/>
</dbReference>
<dbReference type="GO" id="GO:0004519">
    <property type="term" value="F:endonuclease activity"/>
    <property type="evidence" value="ECO:0007669"/>
    <property type="project" value="UniProtKB-KW"/>
</dbReference>
<dbReference type="AlphaFoldDB" id="A0A150WYA9"/>
<dbReference type="Gene3D" id="2.30.30.940">
    <property type="match status" value="1"/>
</dbReference>
<gene>
    <name evidence="4" type="ORF">MB14_11575</name>
</gene>
<sequence length="466" mass="53652">MAKPSEILLSKFPFEPTSGQKELFRMFDKFLLDKDLVKPTLTIRGYAGTGKTTVIGAVVNMLPFFNMKYVLMAPTGRAAKVMSSYSKRTAFTIHKKIFQQTEEPGGSLRFSRQKNYHTNTLFIVDEASMLSDQSDYGTKGLLTELMDYVFEKEGNRLLLIGDVAQLPPVGSAESPALEASYLKHNFKTDNFSIELTEVMRQEESSGILYNATQLRKELSKEKFDIKFTTGQFKDIFKMTGERLEDGLRYAYDKYGTENTVIVCRSNKNAVQYNQYIRRAIQYREDELEAGDILMIVRNNYHYLPENTPGGFLANGDFVEVMKIVRFEDVYGLRFATLNLRLLDYPDHEPFEAKVILDTLYTPEASLPSADQKKLYEQVVEDYADVESKGERIKLIKKDPYLNALQVKFAYALTCHKSQGGQWEAVFVDQGYLNEEMIDQDYLRWLYTAVTRASKELFLVNFHQKFF</sequence>
<evidence type="ECO:0000259" key="3">
    <source>
        <dbReference type="Pfam" id="PF13538"/>
    </source>
</evidence>
<dbReference type="CDD" id="cd18809">
    <property type="entry name" value="SF1_C_RecD"/>
    <property type="match status" value="1"/>
</dbReference>
<comment type="caution">
    <text evidence="4">The sequence shown here is derived from an EMBL/GenBank/DDBJ whole genome shotgun (WGS) entry which is preliminary data.</text>
</comment>
<keyword evidence="4" id="KW-0255">Endonuclease</keyword>
<dbReference type="Pfam" id="PF13604">
    <property type="entry name" value="AAA_30"/>
    <property type="match status" value="1"/>
</dbReference>
<dbReference type="STRING" id="279360.MB14_11575"/>
<dbReference type="PANTHER" id="PTHR43788:SF6">
    <property type="entry name" value="DNA HELICASE B"/>
    <property type="match status" value="1"/>
</dbReference>
<dbReference type="SUPFAM" id="SSF52540">
    <property type="entry name" value="P-loop containing nucleoside triphosphate hydrolases"/>
    <property type="match status" value="2"/>
</dbReference>
<accession>A0A150WYA9</accession>
<dbReference type="GO" id="GO:0005524">
    <property type="term" value="F:ATP binding"/>
    <property type="evidence" value="ECO:0007669"/>
    <property type="project" value="UniProtKB-KW"/>
</dbReference>
<dbReference type="Proteomes" id="UP000075583">
    <property type="component" value="Unassembled WGS sequence"/>
</dbReference>
<evidence type="ECO:0000256" key="1">
    <source>
        <dbReference type="ARBA" id="ARBA00022741"/>
    </source>
</evidence>
<dbReference type="RefSeq" id="WP_062594119.1">
    <property type="nucleotide sequence ID" value="NZ_LQZQ01000051.1"/>
</dbReference>
<name>A0A150WYA9_ROSEK</name>
<dbReference type="InterPro" id="IPR050534">
    <property type="entry name" value="Coronavir_polyprotein_1ab"/>
</dbReference>
<feature type="domain" description="UvrD-like helicase C-terminal" evidence="3">
    <location>
        <begin position="408"/>
        <end position="459"/>
    </location>
</feature>
<keyword evidence="5" id="KW-1185">Reference proteome</keyword>
<dbReference type="InterPro" id="IPR027785">
    <property type="entry name" value="UvrD-like_helicase_C"/>
</dbReference>
<keyword evidence="2" id="KW-0067">ATP-binding</keyword>
<dbReference type="PANTHER" id="PTHR43788">
    <property type="entry name" value="DNA2/NAM7 HELICASE FAMILY MEMBER"/>
    <property type="match status" value="1"/>
</dbReference>
<dbReference type="CDD" id="cd17933">
    <property type="entry name" value="DEXSc_RecD-like"/>
    <property type="match status" value="1"/>
</dbReference>
<evidence type="ECO:0000256" key="2">
    <source>
        <dbReference type="ARBA" id="ARBA00022840"/>
    </source>
</evidence>
<dbReference type="Pfam" id="PF13538">
    <property type="entry name" value="UvrD_C_2"/>
    <property type="match status" value="1"/>
</dbReference>
<keyword evidence="1" id="KW-0547">Nucleotide-binding</keyword>